<name>A0A9X5C6H9_9FIRM</name>
<dbReference type="OrthoDB" id="5663068at2"/>
<gene>
    <name evidence="1" type="ORF">FMM80_00985</name>
</gene>
<evidence type="ECO:0000313" key="2">
    <source>
        <dbReference type="Proteomes" id="UP000474104"/>
    </source>
</evidence>
<evidence type="ECO:0000313" key="1">
    <source>
        <dbReference type="EMBL" id="NDO67383.1"/>
    </source>
</evidence>
<sequence>MSQYQFLSFNNLKIYDDFIKKYIFDVDKNSIKTVRLNSDGKTIDFFKTDTPNIDSHPDFTIQLKEADLSNLIAKINNPVENNIVTVNYDGNVKDSNIAIENIALKSEIGSLSKLQTTDKTNIISAVNEIKNNTDNLKSDYKISLKKSLDNDNYAATYILSQGIDDKSVEIGKINILKDLVVKSGEIIKDPEGQSPGVYLCLVIQNQDNPIYINVADLVDAYTAKSNATQVQISISETNEISATIIPGSVSSTQLSSKSVTTEKIDDKSVTKEKLEQSIQNSLDKIDSFIEITDEDIESLFKPKLDIPEPEAS</sequence>
<organism evidence="1 2">
    <name type="scientific">Schaedlerella arabinosiphila</name>
    <dbReference type="NCBI Taxonomy" id="2044587"/>
    <lineage>
        <taxon>Bacteria</taxon>
        <taxon>Bacillati</taxon>
        <taxon>Bacillota</taxon>
        <taxon>Clostridia</taxon>
        <taxon>Lachnospirales</taxon>
        <taxon>Lachnospiraceae</taxon>
        <taxon>Schaedlerella</taxon>
    </lineage>
</organism>
<reference evidence="1 2" key="1">
    <citation type="submission" date="2019-07" db="EMBL/GenBank/DDBJ databases">
        <title>Draft genome sequences of 15 bacterial species constituting the stable defined intestinal microbiota of the GM15 gnotobiotic mouse model.</title>
        <authorList>
            <person name="Elie C."/>
            <person name="Mathieu A."/>
            <person name="Saliou A."/>
            <person name="Darnaud M."/>
            <person name="Leulier F."/>
            <person name="Tamellini A."/>
        </authorList>
    </citation>
    <scope>NUCLEOTIDE SEQUENCE [LARGE SCALE GENOMIC DNA]</scope>
    <source>
        <strain evidence="2">ASF 502</strain>
    </source>
</reference>
<protein>
    <submittedName>
        <fullName evidence="1">Uncharacterized protein</fullName>
    </submittedName>
</protein>
<dbReference type="Proteomes" id="UP000474104">
    <property type="component" value="Unassembled WGS sequence"/>
</dbReference>
<proteinExistence type="predicted"/>
<dbReference type="EMBL" id="VIRB01000019">
    <property type="protein sequence ID" value="NDO67383.1"/>
    <property type="molecule type" value="Genomic_DNA"/>
</dbReference>
<comment type="caution">
    <text evidence="1">The sequence shown here is derived from an EMBL/GenBank/DDBJ whole genome shotgun (WGS) entry which is preliminary data.</text>
</comment>
<dbReference type="RefSeq" id="WP_004068642.1">
    <property type="nucleotide sequence ID" value="NZ_VIRB01000019.1"/>
</dbReference>
<accession>A0A9X5C6H9</accession>
<dbReference type="AlphaFoldDB" id="A0A9X5C6H9"/>